<dbReference type="AlphaFoldDB" id="A0A1M6AAQ4"/>
<evidence type="ECO:0000313" key="2">
    <source>
        <dbReference type="Proteomes" id="UP000184225"/>
    </source>
</evidence>
<evidence type="ECO:0000313" key="1">
    <source>
        <dbReference type="EMBL" id="SHI33604.1"/>
    </source>
</evidence>
<organism evidence="1 2">
    <name type="scientific">Mesonia phycicola</name>
    <dbReference type="NCBI Taxonomy" id="579105"/>
    <lineage>
        <taxon>Bacteria</taxon>
        <taxon>Pseudomonadati</taxon>
        <taxon>Bacteroidota</taxon>
        <taxon>Flavobacteriia</taxon>
        <taxon>Flavobacteriales</taxon>
        <taxon>Flavobacteriaceae</taxon>
        <taxon>Mesonia</taxon>
    </lineage>
</organism>
<protein>
    <submittedName>
        <fullName evidence="1">Uncharacterized protein</fullName>
    </submittedName>
</protein>
<proteinExistence type="predicted"/>
<dbReference type="OrthoDB" id="1365906at2"/>
<keyword evidence="2" id="KW-1185">Reference proteome</keyword>
<dbReference type="STRING" id="579105.SAMN04488096_101177"/>
<name>A0A1M6AAQ4_9FLAO</name>
<dbReference type="Proteomes" id="UP000184225">
    <property type="component" value="Unassembled WGS sequence"/>
</dbReference>
<dbReference type="EMBL" id="FQYY01000001">
    <property type="protein sequence ID" value="SHI33604.1"/>
    <property type="molecule type" value="Genomic_DNA"/>
</dbReference>
<dbReference type="RefSeq" id="WP_073147279.1">
    <property type="nucleotide sequence ID" value="NZ_FQYY01000001.1"/>
</dbReference>
<reference evidence="1 2" key="1">
    <citation type="submission" date="2016-11" db="EMBL/GenBank/DDBJ databases">
        <authorList>
            <person name="Jaros S."/>
            <person name="Januszkiewicz K."/>
            <person name="Wedrychowicz H."/>
        </authorList>
    </citation>
    <scope>NUCLEOTIDE SEQUENCE [LARGE SCALE GENOMIC DNA]</scope>
    <source>
        <strain evidence="1 2">DSM 21425</strain>
    </source>
</reference>
<accession>A0A1M6AAQ4</accession>
<sequence length="203" mass="23966">MREFLIFSFLIVFASPILAQSNYEFNFKNSDSLNSYIENNNLLFHPEDIYIVKDLESYKAYTQTDFFASPIILVFNAEGKFLENIDNISSEKKLSNFKKIKSKPKKDQPVLEFLTEKIVPYETGKDFQSKNEYSFTFVINWLLVTGEQKSMIIDILNEWYDVLSRQKANGENIRIILLNMDVQDHWDLSPKWQNYVLENLNRS</sequence>
<gene>
    <name evidence="1" type="ORF">SAMN04488096_101177</name>
</gene>